<proteinExistence type="predicted"/>
<sequence>MFSINFSKLTGDGCCKNIIFFRWKMEWECLPKSFHKESQSEIILQQEEEEDRLKKCSMECGKNASKLMSGGKLWKQNFELSKHLQEEREMAVKKKALTLSMQVLNLLEIQFKC</sequence>
<dbReference type="AlphaFoldDB" id="A0AAV4P1I4"/>
<accession>A0AAV4P1I4</accession>
<keyword evidence="2" id="KW-1185">Reference proteome</keyword>
<comment type="caution">
    <text evidence="1">The sequence shown here is derived from an EMBL/GenBank/DDBJ whole genome shotgun (WGS) entry which is preliminary data.</text>
</comment>
<organism evidence="1 2">
    <name type="scientific">Caerostris extrusa</name>
    <name type="common">Bark spider</name>
    <name type="synonym">Caerostris bankana</name>
    <dbReference type="NCBI Taxonomy" id="172846"/>
    <lineage>
        <taxon>Eukaryota</taxon>
        <taxon>Metazoa</taxon>
        <taxon>Ecdysozoa</taxon>
        <taxon>Arthropoda</taxon>
        <taxon>Chelicerata</taxon>
        <taxon>Arachnida</taxon>
        <taxon>Araneae</taxon>
        <taxon>Araneomorphae</taxon>
        <taxon>Entelegynae</taxon>
        <taxon>Araneoidea</taxon>
        <taxon>Araneidae</taxon>
        <taxon>Caerostris</taxon>
    </lineage>
</organism>
<evidence type="ECO:0000313" key="1">
    <source>
        <dbReference type="EMBL" id="GIX90886.1"/>
    </source>
</evidence>
<dbReference type="Proteomes" id="UP001054945">
    <property type="component" value="Unassembled WGS sequence"/>
</dbReference>
<evidence type="ECO:0000313" key="2">
    <source>
        <dbReference type="Proteomes" id="UP001054945"/>
    </source>
</evidence>
<name>A0AAV4P1I4_CAEEX</name>
<reference evidence="1 2" key="1">
    <citation type="submission" date="2021-06" db="EMBL/GenBank/DDBJ databases">
        <title>Caerostris extrusa draft genome.</title>
        <authorList>
            <person name="Kono N."/>
            <person name="Arakawa K."/>
        </authorList>
    </citation>
    <scope>NUCLEOTIDE SEQUENCE [LARGE SCALE GENOMIC DNA]</scope>
</reference>
<protein>
    <submittedName>
        <fullName evidence="1">Uncharacterized protein</fullName>
    </submittedName>
</protein>
<gene>
    <name evidence="1" type="ORF">CEXT_387401</name>
</gene>
<dbReference type="EMBL" id="BPLR01003974">
    <property type="protein sequence ID" value="GIX90886.1"/>
    <property type="molecule type" value="Genomic_DNA"/>
</dbReference>